<sequence length="295" mass="34017">MTVERHLPYEIIINILSRLPAECLARCRNACSPLSVLTLNPSLIDMHLNRATPVIAFCHYDKLEYPYKTKKVDFTDEAAMRITKYNKPSPFHIDTLFEFHIHALLSKHTRKINNFSHAPNRKKSPVTLNGFLHWMVDDQAYLITQGVEPECTNSIVLFNIYSESFLTIPHPGKQCGLVKKHNKMELMDMEGRLSLCDTSSSIKIDIWILENYRNRLWTQKYAIFMEPLIKFCDVKGSYGSVSVGDFYIHNKELLLRVSDSDLILYNLQLGTIRRVGKRTRNDVSVVAVPHIDTDC</sequence>
<dbReference type="Pfam" id="PF08268">
    <property type="entry name" value="FBA_3"/>
    <property type="match status" value="1"/>
</dbReference>
<dbReference type="AlphaFoldDB" id="A0A7J6WEJ1"/>
<dbReference type="PANTHER" id="PTHR31111:SF136">
    <property type="entry name" value="F-BOX ASSOCIATED DOMAIN-CONTAINING PROTEIN"/>
    <property type="match status" value="1"/>
</dbReference>
<feature type="domain" description="F-box associated beta-propeller type 3" evidence="1">
    <location>
        <begin position="50"/>
        <end position="275"/>
    </location>
</feature>
<dbReference type="InterPro" id="IPR036047">
    <property type="entry name" value="F-box-like_dom_sf"/>
</dbReference>
<dbReference type="SUPFAM" id="SSF81383">
    <property type="entry name" value="F-box domain"/>
    <property type="match status" value="1"/>
</dbReference>
<dbReference type="Proteomes" id="UP000554482">
    <property type="component" value="Unassembled WGS sequence"/>
</dbReference>
<dbReference type="InterPro" id="IPR001810">
    <property type="entry name" value="F-box_dom"/>
</dbReference>
<dbReference type="InterPro" id="IPR013187">
    <property type="entry name" value="F-box-assoc_dom_typ3"/>
</dbReference>
<evidence type="ECO:0000259" key="1">
    <source>
        <dbReference type="Pfam" id="PF08268"/>
    </source>
</evidence>
<protein>
    <submittedName>
        <fullName evidence="3">F-box domain</fullName>
    </submittedName>
</protein>
<dbReference type="EMBL" id="JABWDY010016750">
    <property type="protein sequence ID" value="KAF5195866.1"/>
    <property type="molecule type" value="Genomic_DNA"/>
</dbReference>
<reference evidence="3 4" key="1">
    <citation type="submission" date="2020-06" db="EMBL/GenBank/DDBJ databases">
        <title>Transcriptomic and genomic resources for Thalictrum thalictroides and T. hernandezii: Facilitating candidate gene discovery in an emerging model plant lineage.</title>
        <authorList>
            <person name="Arias T."/>
            <person name="Riano-Pachon D.M."/>
            <person name="Di Stilio V.S."/>
        </authorList>
    </citation>
    <scope>NUCLEOTIDE SEQUENCE [LARGE SCALE GENOMIC DNA]</scope>
    <source>
        <strain evidence="4">cv. WT478/WT964</strain>
        <tissue evidence="3">Leaves</tissue>
    </source>
</reference>
<dbReference type="OrthoDB" id="692435at2759"/>
<proteinExistence type="predicted"/>
<comment type="caution">
    <text evidence="3">The sequence shown here is derived from an EMBL/GenBank/DDBJ whole genome shotgun (WGS) entry which is preliminary data.</text>
</comment>
<dbReference type="NCBIfam" id="TIGR01640">
    <property type="entry name" value="F_box_assoc_1"/>
    <property type="match status" value="1"/>
</dbReference>
<evidence type="ECO:0000313" key="3">
    <source>
        <dbReference type="EMBL" id="KAF5195866.1"/>
    </source>
</evidence>
<evidence type="ECO:0000259" key="2">
    <source>
        <dbReference type="Pfam" id="PF12937"/>
    </source>
</evidence>
<feature type="domain" description="F-box" evidence="2">
    <location>
        <begin position="6"/>
        <end position="43"/>
    </location>
</feature>
<dbReference type="InterPro" id="IPR017451">
    <property type="entry name" value="F-box-assoc_interact_dom"/>
</dbReference>
<name>A0A7J6WEJ1_THATH</name>
<accession>A0A7J6WEJ1</accession>
<dbReference type="Pfam" id="PF12937">
    <property type="entry name" value="F-box-like"/>
    <property type="match status" value="1"/>
</dbReference>
<keyword evidence="4" id="KW-1185">Reference proteome</keyword>
<organism evidence="3 4">
    <name type="scientific">Thalictrum thalictroides</name>
    <name type="common">Rue-anemone</name>
    <name type="synonym">Anemone thalictroides</name>
    <dbReference type="NCBI Taxonomy" id="46969"/>
    <lineage>
        <taxon>Eukaryota</taxon>
        <taxon>Viridiplantae</taxon>
        <taxon>Streptophyta</taxon>
        <taxon>Embryophyta</taxon>
        <taxon>Tracheophyta</taxon>
        <taxon>Spermatophyta</taxon>
        <taxon>Magnoliopsida</taxon>
        <taxon>Ranunculales</taxon>
        <taxon>Ranunculaceae</taxon>
        <taxon>Thalictroideae</taxon>
        <taxon>Thalictrum</taxon>
    </lineage>
</organism>
<gene>
    <name evidence="3" type="ORF">FRX31_014547</name>
</gene>
<evidence type="ECO:0000313" key="4">
    <source>
        <dbReference type="Proteomes" id="UP000554482"/>
    </source>
</evidence>
<dbReference type="PANTHER" id="PTHR31111">
    <property type="entry name" value="BNAA05G37150D PROTEIN-RELATED"/>
    <property type="match status" value="1"/>
</dbReference>